<evidence type="ECO:0000256" key="4">
    <source>
        <dbReference type="ARBA" id="ARBA00023136"/>
    </source>
</evidence>
<evidence type="ECO:0000256" key="1">
    <source>
        <dbReference type="ARBA" id="ARBA00004141"/>
    </source>
</evidence>
<dbReference type="RefSeq" id="WP_049992208.1">
    <property type="nucleotide sequence ID" value="NZ_FOIS01000001.1"/>
</dbReference>
<name>A0A1I0M9X3_9EURY</name>
<reference evidence="8" key="1">
    <citation type="submission" date="2016-10" db="EMBL/GenBank/DDBJ databases">
        <authorList>
            <person name="Varghese N."/>
        </authorList>
    </citation>
    <scope>NUCLEOTIDE SEQUENCE [LARGE SCALE GENOMIC DNA]</scope>
    <source>
        <strain evidence="8">CGMCC 1.12284</strain>
    </source>
</reference>
<dbReference type="Pfam" id="PF00528">
    <property type="entry name" value="BPD_transp_1"/>
    <property type="match status" value="1"/>
</dbReference>
<dbReference type="Proteomes" id="UP000183275">
    <property type="component" value="Unassembled WGS sequence"/>
</dbReference>
<accession>A0A1I0M9X3</accession>
<keyword evidence="3 5" id="KW-1133">Transmembrane helix</keyword>
<dbReference type="PANTHER" id="PTHR43879">
    <property type="entry name" value="ABC TRANSPORTER PERMEASE PROTEIN"/>
    <property type="match status" value="1"/>
</dbReference>
<protein>
    <submittedName>
        <fullName evidence="7">Carbohydrate ABC transporter membrane protein 2, CUT1 family</fullName>
    </submittedName>
</protein>
<dbReference type="eggNOG" id="arCOG00159">
    <property type="taxonomic scope" value="Archaea"/>
</dbReference>
<dbReference type="GO" id="GO:0005886">
    <property type="term" value="C:plasma membrane"/>
    <property type="evidence" value="ECO:0007669"/>
    <property type="project" value="UniProtKB-SubCell"/>
</dbReference>
<evidence type="ECO:0000256" key="2">
    <source>
        <dbReference type="ARBA" id="ARBA00022692"/>
    </source>
</evidence>
<keyword evidence="2 5" id="KW-0812">Transmembrane</keyword>
<dbReference type="SUPFAM" id="SSF161098">
    <property type="entry name" value="MetI-like"/>
    <property type="match status" value="1"/>
</dbReference>
<comment type="subcellular location">
    <subcellularLocation>
        <location evidence="5">Cell membrane</location>
        <topology evidence="5">Multi-pass membrane protein</topology>
    </subcellularLocation>
    <subcellularLocation>
        <location evidence="1">Membrane</location>
        <topology evidence="1">Multi-pass membrane protein</topology>
    </subcellularLocation>
</comment>
<keyword evidence="8" id="KW-1185">Reference proteome</keyword>
<evidence type="ECO:0000256" key="5">
    <source>
        <dbReference type="RuleBase" id="RU363032"/>
    </source>
</evidence>
<gene>
    <name evidence="7" type="ORF">SAMN05216285_0685</name>
</gene>
<evidence type="ECO:0000313" key="7">
    <source>
        <dbReference type="EMBL" id="SEV85112.1"/>
    </source>
</evidence>
<evidence type="ECO:0000256" key="3">
    <source>
        <dbReference type="ARBA" id="ARBA00022989"/>
    </source>
</evidence>
<dbReference type="InterPro" id="IPR035906">
    <property type="entry name" value="MetI-like_sf"/>
</dbReference>
<dbReference type="CDD" id="cd06261">
    <property type="entry name" value="TM_PBP2"/>
    <property type="match status" value="1"/>
</dbReference>
<evidence type="ECO:0000313" key="8">
    <source>
        <dbReference type="Proteomes" id="UP000183275"/>
    </source>
</evidence>
<dbReference type="PANTHER" id="PTHR43879:SF1">
    <property type="entry name" value="GLUCOSE IMPORT SYSTEM PERMEASE PROTEIN GLCU"/>
    <property type="match status" value="1"/>
</dbReference>
<sequence>MSQSTSRSPIDVESLVEDFNYRRVGQYALVVLFLGFFLVPLETGIMTALKTNSAVARSLPFAPPVGDGFTLANLEYAFNQLTRAFVNSLLMAVPATILNVLLASMAAYGLTMVSWRGQLAVLSLFLVGVFVPYQAVLVPLAQFWNNIFPLARMLEPLFAAVPLLQGEHSRLVPLIITHVAYGIPICTVLFRSYYKGMPNSLVEAAKIDGASITKIYRRIVLPLSLPMFGVVFIYQFTQIYNEFLFSFTLIPGAGHSAAPVTLILPAIGASTEGIDFGIRMSAAFLAALPTIILYVAFAEQFAKGLRTESG</sequence>
<dbReference type="EMBL" id="FOIS01000001">
    <property type="protein sequence ID" value="SEV85112.1"/>
    <property type="molecule type" value="Genomic_DNA"/>
</dbReference>
<feature type="transmembrane region" description="Helical" evidence="5">
    <location>
        <begin position="84"/>
        <end position="107"/>
    </location>
</feature>
<feature type="transmembrane region" description="Helical" evidence="5">
    <location>
        <begin position="276"/>
        <end position="297"/>
    </location>
</feature>
<comment type="similarity">
    <text evidence="5">Belongs to the binding-protein-dependent transport system permease family.</text>
</comment>
<feature type="transmembrane region" description="Helical" evidence="5">
    <location>
        <begin position="243"/>
        <end position="264"/>
    </location>
</feature>
<keyword evidence="4 5" id="KW-0472">Membrane</keyword>
<dbReference type="PROSITE" id="PS50928">
    <property type="entry name" value="ABC_TM1"/>
    <property type="match status" value="1"/>
</dbReference>
<feature type="domain" description="ABC transmembrane type-1" evidence="6">
    <location>
        <begin position="85"/>
        <end position="297"/>
    </location>
</feature>
<dbReference type="STRING" id="1202768.SAMN05216285_0685"/>
<keyword evidence="5" id="KW-0813">Transport</keyword>
<dbReference type="AlphaFoldDB" id="A0A1I0M9X3"/>
<feature type="transmembrane region" description="Helical" evidence="5">
    <location>
        <begin position="215"/>
        <end position="237"/>
    </location>
</feature>
<dbReference type="GO" id="GO:0055085">
    <property type="term" value="P:transmembrane transport"/>
    <property type="evidence" value="ECO:0007669"/>
    <property type="project" value="InterPro"/>
</dbReference>
<feature type="transmembrane region" description="Helical" evidence="5">
    <location>
        <begin position="171"/>
        <end position="194"/>
    </location>
</feature>
<dbReference type="InterPro" id="IPR000515">
    <property type="entry name" value="MetI-like"/>
</dbReference>
<dbReference type="OrthoDB" id="97781at2157"/>
<proteinExistence type="inferred from homology"/>
<dbReference type="Gene3D" id="1.10.3720.10">
    <property type="entry name" value="MetI-like"/>
    <property type="match status" value="1"/>
</dbReference>
<feature type="transmembrane region" description="Helical" evidence="5">
    <location>
        <begin position="27"/>
        <end position="49"/>
    </location>
</feature>
<feature type="transmembrane region" description="Helical" evidence="5">
    <location>
        <begin position="119"/>
        <end position="144"/>
    </location>
</feature>
<organism evidence="7 8">
    <name type="scientific">Natrinema salifodinae</name>
    <dbReference type="NCBI Taxonomy" id="1202768"/>
    <lineage>
        <taxon>Archaea</taxon>
        <taxon>Methanobacteriati</taxon>
        <taxon>Methanobacteriota</taxon>
        <taxon>Stenosarchaea group</taxon>
        <taxon>Halobacteria</taxon>
        <taxon>Halobacteriales</taxon>
        <taxon>Natrialbaceae</taxon>
        <taxon>Natrinema</taxon>
    </lineage>
</organism>
<evidence type="ECO:0000259" key="6">
    <source>
        <dbReference type="PROSITE" id="PS50928"/>
    </source>
</evidence>